<protein>
    <submittedName>
        <fullName evidence="2">Uncharacterized protein</fullName>
    </submittedName>
</protein>
<name>A0A1X7IQZ6_9CORY</name>
<reference evidence="3" key="1">
    <citation type="submission" date="2017-04" db="EMBL/GenBank/DDBJ databases">
        <authorList>
            <person name="Varghese N."/>
            <person name="Submissions S."/>
        </authorList>
    </citation>
    <scope>NUCLEOTIDE SEQUENCE [LARGE SCALE GENOMIC DNA]</scope>
    <source>
        <strain evidence="3">VDS</strain>
    </source>
</reference>
<dbReference type="AlphaFoldDB" id="A0A1X7IQZ6"/>
<sequence>MDKFEKAQDQAADYLVTEDGKQRVADTADHLTQPDPEQPEDVNRAFKGEDKRLADDSDSGTDLDLPTSDAVEEGNPIPPMR</sequence>
<accession>A0A1X7IQZ6</accession>
<proteinExistence type="predicted"/>
<organism evidence="2 3">
    <name type="scientific">Corynebacterium pollutisoli</name>
    <dbReference type="NCBI Taxonomy" id="1610489"/>
    <lineage>
        <taxon>Bacteria</taxon>
        <taxon>Bacillati</taxon>
        <taxon>Actinomycetota</taxon>
        <taxon>Actinomycetes</taxon>
        <taxon>Mycobacteriales</taxon>
        <taxon>Corynebacteriaceae</taxon>
        <taxon>Corynebacterium</taxon>
    </lineage>
</organism>
<evidence type="ECO:0000256" key="1">
    <source>
        <dbReference type="SAM" id="MobiDB-lite"/>
    </source>
</evidence>
<dbReference type="EMBL" id="FXAR01000002">
    <property type="protein sequence ID" value="SMG17155.1"/>
    <property type="molecule type" value="Genomic_DNA"/>
</dbReference>
<dbReference type="RefSeq" id="WP_085549017.1">
    <property type="nucleotide sequence ID" value="NZ_FXAR01000002.1"/>
</dbReference>
<feature type="compositionally biased region" description="Basic and acidic residues" evidence="1">
    <location>
        <begin position="41"/>
        <end position="55"/>
    </location>
</feature>
<keyword evidence="3" id="KW-1185">Reference proteome</keyword>
<gene>
    <name evidence="2" type="ORF">SAMN06295981_0870</name>
</gene>
<evidence type="ECO:0000313" key="3">
    <source>
        <dbReference type="Proteomes" id="UP000193309"/>
    </source>
</evidence>
<dbReference type="STRING" id="1610489.SAMN06295981_0870"/>
<evidence type="ECO:0000313" key="2">
    <source>
        <dbReference type="EMBL" id="SMG17155.1"/>
    </source>
</evidence>
<feature type="region of interest" description="Disordered" evidence="1">
    <location>
        <begin position="1"/>
        <end position="81"/>
    </location>
</feature>
<feature type="compositionally biased region" description="Basic and acidic residues" evidence="1">
    <location>
        <begin position="18"/>
        <end position="29"/>
    </location>
</feature>
<dbReference type="Proteomes" id="UP000193309">
    <property type="component" value="Unassembled WGS sequence"/>
</dbReference>